<name>A0ABD5UYE4_9EURY</name>
<dbReference type="RefSeq" id="WP_340602703.1">
    <property type="nucleotide sequence ID" value="NZ_JBBMXV010000001.1"/>
</dbReference>
<comment type="caution">
    <text evidence="2">The sequence shown here is derived from an EMBL/GenBank/DDBJ whole genome shotgun (WGS) entry which is preliminary data.</text>
</comment>
<evidence type="ECO:0000313" key="2">
    <source>
        <dbReference type="EMBL" id="MFC6904193.1"/>
    </source>
</evidence>
<dbReference type="Gene3D" id="2.60.40.1120">
    <property type="entry name" value="Carboxypeptidase-like, regulatory domain"/>
    <property type="match status" value="1"/>
</dbReference>
<gene>
    <name evidence="2" type="ORF">ACFQGH_03150</name>
</gene>
<dbReference type="PROSITE" id="PS51257">
    <property type="entry name" value="PROKAR_LIPOPROTEIN"/>
    <property type="match status" value="1"/>
</dbReference>
<dbReference type="AlphaFoldDB" id="A0ABD5UYE4"/>
<evidence type="ECO:0008006" key="4">
    <source>
        <dbReference type="Google" id="ProtNLM"/>
    </source>
</evidence>
<keyword evidence="3" id="KW-1185">Reference proteome</keyword>
<feature type="compositionally biased region" description="Basic and acidic residues" evidence="1">
    <location>
        <begin position="204"/>
        <end position="214"/>
    </location>
</feature>
<feature type="region of interest" description="Disordered" evidence="1">
    <location>
        <begin position="20"/>
        <end position="214"/>
    </location>
</feature>
<dbReference type="Proteomes" id="UP001596312">
    <property type="component" value="Unassembled WGS sequence"/>
</dbReference>
<evidence type="ECO:0000256" key="1">
    <source>
        <dbReference type="SAM" id="MobiDB-lite"/>
    </source>
</evidence>
<reference evidence="2 3" key="1">
    <citation type="journal article" date="2019" name="Int. J. Syst. Evol. Microbiol.">
        <title>The Global Catalogue of Microorganisms (GCM) 10K type strain sequencing project: providing services to taxonomists for standard genome sequencing and annotation.</title>
        <authorList>
            <consortium name="The Broad Institute Genomics Platform"/>
            <consortium name="The Broad Institute Genome Sequencing Center for Infectious Disease"/>
            <person name="Wu L."/>
            <person name="Ma J."/>
        </authorList>
    </citation>
    <scope>NUCLEOTIDE SEQUENCE [LARGE SCALE GENOMIC DNA]</scope>
    <source>
        <strain evidence="2 3">CGMCC 1.3240</strain>
    </source>
</reference>
<sequence>MVSKRVIAAIVLSTVILMSAGCTGWGDDGPSDPPEEETDGNGEAQEDVDTVDEGGESDESSTTDAEDDSDRNESDTSDEDDSSQDGSEAPDESEEEDTSETDSDDSDESDESDSDESDESDTSSDTDDTDESDDSSDESDSSDDSDESDEQDEDESDENDDESDESDEDDEDESGEEGDEGEEDDDEEVYTLTVESDEPVTLERNWEDASTTREPTDGVVEFSVIEGEYTLSADGYEDMVVEVGEDMTVQMSEDEETHTLTVETQQDVPVTLERFSDGATTERTASDGAVEFTVLEGYYGLSADGHYDIHEEFAVHVDEDTTITLQSTDGERIEVTVVDAESGEPIQGAEISGVCDWWYTSGDAHTVGETNIDGVAQPETITPTSCDGGVSADGYEDKSVSLSVPDDDGRVIELEPEEPTTHTLHVTSLARL</sequence>
<feature type="compositionally biased region" description="Acidic residues" evidence="1">
    <location>
        <begin position="29"/>
        <end position="200"/>
    </location>
</feature>
<proteinExistence type="predicted"/>
<evidence type="ECO:0000313" key="3">
    <source>
        <dbReference type="Proteomes" id="UP001596312"/>
    </source>
</evidence>
<accession>A0ABD5UYE4</accession>
<dbReference type="EMBL" id="JBHSXQ010000001">
    <property type="protein sequence ID" value="MFC6904193.1"/>
    <property type="molecule type" value="Genomic_DNA"/>
</dbReference>
<organism evidence="2 3">
    <name type="scientific">Halalkalicoccus tibetensis</name>
    <dbReference type="NCBI Taxonomy" id="175632"/>
    <lineage>
        <taxon>Archaea</taxon>
        <taxon>Methanobacteriati</taxon>
        <taxon>Methanobacteriota</taxon>
        <taxon>Stenosarchaea group</taxon>
        <taxon>Halobacteria</taxon>
        <taxon>Halobacteriales</taxon>
        <taxon>Halococcaceae</taxon>
        <taxon>Halalkalicoccus</taxon>
    </lineage>
</organism>
<protein>
    <recommendedName>
        <fullName evidence="4">PEGA domain-containing protein</fullName>
    </recommendedName>
</protein>